<dbReference type="RefSeq" id="WP_039645298.1">
    <property type="nucleotide sequence ID" value="NZ_JXBL01000001.1"/>
</dbReference>
<name>A0A0C1U497_9BACT</name>
<dbReference type="Gene3D" id="3.30.70.20">
    <property type="match status" value="1"/>
</dbReference>
<dbReference type="GO" id="GO:0046872">
    <property type="term" value="F:metal ion binding"/>
    <property type="evidence" value="ECO:0007669"/>
    <property type="project" value="UniProtKB-KW"/>
</dbReference>
<evidence type="ECO:0000256" key="1">
    <source>
        <dbReference type="ARBA" id="ARBA00022485"/>
    </source>
</evidence>
<evidence type="ECO:0000256" key="3">
    <source>
        <dbReference type="ARBA" id="ARBA00023004"/>
    </source>
</evidence>
<feature type="domain" description="4Fe-4S ferredoxin-type" evidence="5">
    <location>
        <begin position="210"/>
        <end position="237"/>
    </location>
</feature>
<accession>A0A0C1U497</accession>
<feature type="domain" description="4Fe-4S ferredoxin-type" evidence="5">
    <location>
        <begin position="180"/>
        <end position="209"/>
    </location>
</feature>
<dbReference type="InterPro" id="IPR029039">
    <property type="entry name" value="Flavoprotein-like_sf"/>
</dbReference>
<dbReference type="Pfam" id="PF00037">
    <property type="entry name" value="Fer4"/>
    <property type="match status" value="1"/>
</dbReference>
<keyword evidence="7" id="KW-1185">Reference proteome</keyword>
<dbReference type="GO" id="GO:0051539">
    <property type="term" value="F:4 iron, 4 sulfur cluster binding"/>
    <property type="evidence" value="ECO:0007669"/>
    <property type="project" value="UniProtKB-KW"/>
</dbReference>
<sequence length="260" mass="27798">MPAMTRLIYFSPTSTTKKIVEQIAVGFGDTSVTHHDLTRLREGLNLRLGDGLAIIGVPVYAGRVPEICLERLDGLSASSVPAVLVVLYGNRAFEDALIELRDVVVAKGFAVIAAGAFIGEHSYSTTTQPVAAHRPDLADLAKAREFGSLIASRLRDGIGAALPVIPGDLPYKERMSLGGVAPETDPGLCTLCGTCASLCPTFVIRVDDRVLTDAERCLKCCACTKGCPPGARTLHHPTVDARREMLVNQCSERKEPALFL</sequence>
<evidence type="ECO:0000259" key="5">
    <source>
        <dbReference type="PROSITE" id="PS51379"/>
    </source>
</evidence>
<keyword evidence="3" id="KW-0408">Iron</keyword>
<proteinExistence type="predicted"/>
<evidence type="ECO:0000256" key="2">
    <source>
        <dbReference type="ARBA" id="ARBA00022723"/>
    </source>
</evidence>
<keyword evidence="4" id="KW-0411">Iron-sulfur</keyword>
<comment type="caution">
    <text evidence="6">The sequence shown here is derived from an EMBL/GenBank/DDBJ whole genome shotgun (WGS) entry which is preliminary data.</text>
</comment>
<dbReference type="InterPro" id="IPR017900">
    <property type="entry name" value="4Fe4S_Fe_S_CS"/>
</dbReference>
<dbReference type="SUPFAM" id="SSF54862">
    <property type="entry name" value="4Fe-4S ferredoxins"/>
    <property type="match status" value="1"/>
</dbReference>
<evidence type="ECO:0000313" key="6">
    <source>
        <dbReference type="EMBL" id="KIE42590.1"/>
    </source>
</evidence>
<dbReference type="InterPro" id="IPR017896">
    <property type="entry name" value="4Fe4S_Fe-S-bd"/>
</dbReference>
<dbReference type="Proteomes" id="UP000031433">
    <property type="component" value="Unassembled WGS sequence"/>
</dbReference>
<dbReference type="AlphaFoldDB" id="A0A0C1U497"/>
<protein>
    <submittedName>
        <fullName evidence="6">FeS-binding protein</fullName>
    </submittedName>
</protein>
<keyword evidence="2" id="KW-0479">Metal-binding</keyword>
<organism evidence="6 7">
    <name type="scientific">Geobacter soli</name>
    <dbReference type="NCBI Taxonomy" id="1510391"/>
    <lineage>
        <taxon>Bacteria</taxon>
        <taxon>Pseudomonadati</taxon>
        <taxon>Thermodesulfobacteriota</taxon>
        <taxon>Desulfuromonadia</taxon>
        <taxon>Geobacterales</taxon>
        <taxon>Geobacteraceae</taxon>
        <taxon>Geobacter</taxon>
    </lineage>
</organism>
<dbReference type="Gene3D" id="3.40.50.360">
    <property type="match status" value="1"/>
</dbReference>
<dbReference type="SUPFAM" id="SSF52218">
    <property type="entry name" value="Flavoproteins"/>
    <property type="match status" value="1"/>
</dbReference>
<reference evidence="6 7" key="1">
    <citation type="submission" date="2015-01" db="EMBL/GenBank/DDBJ databases">
        <title>Genome sequence of the anaerobic bacterium Geobacter soli GSS01, a dissimilatory Fe(III) reducer from soil.</title>
        <authorList>
            <person name="Yang G."/>
            <person name="Zhou S."/>
        </authorList>
    </citation>
    <scope>NUCLEOTIDE SEQUENCE [LARGE SCALE GENOMIC DNA]</scope>
    <source>
        <strain evidence="6 7">GSS01</strain>
    </source>
</reference>
<gene>
    <name evidence="6" type="ORF">SE37_08100</name>
</gene>
<dbReference type="InterPro" id="IPR050572">
    <property type="entry name" value="Fe-S_Ferredoxin"/>
</dbReference>
<keyword evidence="1" id="KW-0004">4Fe-4S</keyword>
<dbReference type="EMBL" id="JXBL01000001">
    <property type="protein sequence ID" value="KIE42590.1"/>
    <property type="molecule type" value="Genomic_DNA"/>
</dbReference>
<dbReference type="PROSITE" id="PS00198">
    <property type="entry name" value="4FE4S_FER_1"/>
    <property type="match status" value="1"/>
</dbReference>
<dbReference type="PANTHER" id="PTHR43687">
    <property type="entry name" value="ADENYLYLSULFATE REDUCTASE, BETA SUBUNIT"/>
    <property type="match status" value="1"/>
</dbReference>
<dbReference type="PANTHER" id="PTHR43687:SF1">
    <property type="entry name" value="FERREDOXIN III"/>
    <property type="match status" value="1"/>
</dbReference>
<evidence type="ECO:0000313" key="7">
    <source>
        <dbReference type="Proteomes" id="UP000031433"/>
    </source>
</evidence>
<dbReference type="PROSITE" id="PS51379">
    <property type="entry name" value="4FE4S_FER_2"/>
    <property type="match status" value="2"/>
</dbReference>
<evidence type="ECO:0000256" key="4">
    <source>
        <dbReference type="ARBA" id="ARBA00023014"/>
    </source>
</evidence>